<reference evidence="2" key="1">
    <citation type="submission" date="2021-01" db="EMBL/GenBank/DDBJ databases">
        <title>A chromosome-scale assembly of European eel, Anguilla anguilla.</title>
        <authorList>
            <person name="Henkel C."/>
            <person name="Jong-Raadsen S.A."/>
            <person name="Dufour S."/>
            <person name="Weltzien F.-A."/>
            <person name="Palstra A.P."/>
            <person name="Pelster B."/>
            <person name="Spaink H.P."/>
            <person name="Van Den Thillart G.E."/>
            <person name="Jansen H."/>
            <person name="Zahm M."/>
            <person name="Klopp C."/>
            <person name="Cedric C."/>
            <person name="Louis A."/>
            <person name="Berthelot C."/>
            <person name="Parey E."/>
            <person name="Roest Crollius H."/>
            <person name="Montfort J."/>
            <person name="Robinson-Rechavi M."/>
            <person name="Bucao C."/>
            <person name="Bouchez O."/>
            <person name="Gislard M."/>
            <person name="Lluch J."/>
            <person name="Milhes M."/>
            <person name="Lampietro C."/>
            <person name="Lopez Roques C."/>
            <person name="Donnadieu C."/>
            <person name="Braasch I."/>
            <person name="Desvignes T."/>
            <person name="Postlethwait J."/>
            <person name="Bobe J."/>
            <person name="Guiguen Y."/>
            <person name="Dirks R."/>
        </authorList>
    </citation>
    <scope>NUCLEOTIDE SEQUENCE</scope>
    <source>
        <strain evidence="2">Tag_6206</strain>
        <tissue evidence="2">Liver</tissue>
    </source>
</reference>
<feature type="region of interest" description="Disordered" evidence="1">
    <location>
        <begin position="45"/>
        <end position="93"/>
    </location>
</feature>
<accession>A0A9D3MHC8</accession>
<dbReference type="Proteomes" id="UP001044222">
    <property type="component" value="Chromosome 7"/>
</dbReference>
<feature type="compositionally biased region" description="Basic and acidic residues" evidence="1">
    <location>
        <begin position="70"/>
        <end position="93"/>
    </location>
</feature>
<organism evidence="2 3">
    <name type="scientific">Anguilla anguilla</name>
    <name type="common">European freshwater eel</name>
    <name type="synonym">Muraena anguilla</name>
    <dbReference type="NCBI Taxonomy" id="7936"/>
    <lineage>
        <taxon>Eukaryota</taxon>
        <taxon>Metazoa</taxon>
        <taxon>Chordata</taxon>
        <taxon>Craniata</taxon>
        <taxon>Vertebrata</taxon>
        <taxon>Euteleostomi</taxon>
        <taxon>Actinopterygii</taxon>
        <taxon>Neopterygii</taxon>
        <taxon>Teleostei</taxon>
        <taxon>Anguilliformes</taxon>
        <taxon>Anguillidae</taxon>
        <taxon>Anguilla</taxon>
    </lineage>
</organism>
<evidence type="ECO:0000313" key="2">
    <source>
        <dbReference type="EMBL" id="KAG5845993.1"/>
    </source>
</evidence>
<name>A0A9D3MHC8_ANGAN</name>
<comment type="caution">
    <text evidence="2">The sequence shown here is derived from an EMBL/GenBank/DDBJ whole genome shotgun (WGS) entry which is preliminary data.</text>
</comment>
<feature type="compositionally biased region" description="Basic and acidic residues" evidence="1">
    <location>
        <begin position="45"/>
        <end position="60"/>
    </location>
</feature>
<keyword evidence="3" id="KW-1185">Reference proteome</keyword>
<protein>
    <submittedName>
        <fullName evidence="2">Uncharacterized protein</fullName>
    </submittedName>
</protein>
<dbReference type="EMBL" id="JAFIRN010000007">
    <property type="protein sequence ID" value="KAG5845993.1"/>
    <property type="molecule type" value="Genomic_DNA"/>
</dbReference>
<proteinExistence type="predicted"/>
<evidence type="ECO:0000313" key="3">
    <source>
        <dbReference type="Proteomes" id="UP001044222"/>
    </source>
</evidence>
<sequence length="93" mass="10998">MELQVRKERREMLDLLGFVDLKVLLGHRVKTERQDLLVWMVLKETEDPREKEGGEEEVNHATEGPQAPQDKVEEMESWDQREPRGRKVTQDCL</sequence>
<gene>
    <name evidence="2" type="ORF">ANANG_G00145030</name>
</gene>
<evidence type="ECO:0000256" key="1">
    <source>
        <dbReference type="SAM" id="MobiDB-lite"/>
    </source>
</evidence>
<dbReference type="AlphaFoldDB" id="A0A9D3MHC8"/>